<dbReference type="SMART" id="SM00530">
    <property type="entry name" value="HTH_XRE"/>
    <property type="match status" value="1"/>
</dbReference>
<keyword evidence="3" id="KW-0614">Plasmid</keyword>
<keyword evidence="4" id="KW-1185">Reference proteome</keyword>
<dbReference type="GO" id="GO:0003677">
    <property type="term" value="F:DNA binding"/>
    <property type="evidence" value="ECO:0007669"/>
    <property type="project" value="UniProtKB-KW"/>
</dbReference>
<evidence type="ECO:0000256" key="1">
    <source>
        <dbReference type="ARBA" id="ARBA00023125"/>
    </source>
</evidence>
<dbReference type="PROSITE" id="PS50943">
    <property type="entry name" value="HTH_CROC1"/>
    <property type="match status" value="1"/>
</dbReference>
<dbReference type="Pfam" id="PF01381">
    <property type="entry name" value="HTH_3"/>
    <property type="match status" value="1"/>
</dbReference>
<dbReference type="InterPro" id="IPR010982">
    <property type="entry name" value="Lambda_DNA-bd_dom_sf"/>
</dbReference>
<dbReference type="CDD" id="cd00093">
    <property type="entry name" value="HTH_XRE"/>
    <property type="match status" value="1"/>
</dbReference>
<dbReference type="Gene3D" id="1.10.260.40">
    <property type="entry name" value="lambda repressor-like DNA-binding domains"/>
    <property type="match status" value="1"/>
</dbReference>
<dbReference type="KEGG" id="epi:Q3V30_22195"/>
<dbReference type="Proteomes" id="UP001228139">
    <property type="component" value="Plasmid unnamed1"/>
</dbReference>
<organism evidence="3 4">
    <name type="scientific">Erwinia pyri</name>
    <dbReference type="NCBI Taxonomy" id="3062598"/>
    <lineage>
        <taxon>Bacteria</taxon>
        <taxon>Pseudomonadati</taxon>
        <taxon>Pseudomonadota</taxon>
        <taxon>Gammaproteobacteria</taxon>
        <taxon>Enterobacterales</taxon>
        <taxon>Erwiniaceae</taxon>
        <taxon>Erwinia</taxon>
    </lineage>
</organism>
<dbReference type="InterPro" id="IPR013430">
    <property type="entry name" value="Toxin_antidote_HigA"/>
</dbReference>
<evidence type="ECO:0000313" key="4">
    <source>
        <dbReference type="Proteomes" id="UP001228139"/>
    </source>
</evidence>
<protein>
    <submittedName>
        <fullName evidence="3">HigA family addiction module antitoxin</fullName>
    </submittedName>
</protein>
<dbReference type="InterPro" id="IPR001387">
    <property type="entry name" value="Cro/C1-type_HTH"/>
</dbReference>
<proteinExistence type="predicted"/>
<dbReference type="SUPFAM" id="SSF47413">
    <property type="entry name" value="lambda repressor-like DNA-binding domains"/>
    <property type="match status" value="1"/>
</dbReference>
<evidence type="ECO:0000259" key="2">
    <source>
        <dbReference type="PROSITE" id="PS50943"/>
    </source>
</evidence>
<gene>
    <name evidence="3" type="ORF">Q3V30_22195</name>
</gene>
<keyword evidence="1" id="KW-0238">DNA-binding</keyword>
<evidence type="ECO:0000313" key="3">
    <source>
        <dbReference type="EMBL" id="WLS81169.1"/>
    </source>
</evidence>
<dbReference type="PANTHER" id="PTHR36924">
    <property type="entry name" value="ANTITOXIN HIGA-1"/>
    <property type="match status" value="1"/>
</dbReference>
<dbReference type="PANTHER" id="PTHR36924:SF1">
    <property type="entry name" value="ANTITOXIN HIGA-1"/>
    <property type="match status" value="1"/>
</dbReference>
<name>A0AA50DNF2_9GAMM</name>
<dbReference type="AlphaFoldDB" id="A0AA50DNF2"/>
<reference evidence="3 4" key="1">
    <citation type="submission" date="2023-07" db="EMBL/GenBank/DDBJ databases">
        <title>Pathogenic bacteria of pear tree diseases.</title>
        <authorList>
            <person name="Zhang Z."/>
            <person name="He L."/>
            <person name="Huang R."/>
        </authorList>
    </citation>
    <scope>NUCLEOTIDE SEQUENCE [LARGE SCALE GENOMIC DNA]</scope>
    <source>
        <strain evidence="3 4">DE2</strain>
        <plasmid evidence="3 4">unnamed1</plasmid>
    </source>
</reference>
<dbReference type="RefSeq" id="WP_306213467.1">
    <property type="nucleotide sequence ID" value="NZ_CP132354.1"/>
</dbReference>
<accession>A0AA50DNF2</accession>
<dbReference type="NCBIfam" id="TIGR02607">
    <property type="entry name" value="antidote_HigA"/>
    <property type="match status" value="1"/>
</dbReference>
<sequence>MDTRIAEPTTVGEMLSEEFLKPLNITHQQLADAMNVSRKVVGQIVNNTRRVSVTEASELAGLFETDDDFWINVQAAHDRWEARQITAQRHFQPITLMLNSLAG</sequence>
<feature type="domain" description="HTH cro/C1-type" evidence="2">
    <location>
        <begin position="23"/>
        <end position="70"/>
    </location>
</feature>
<dbReference type="EMBL" id="CP132354">
    <property type="protein sequence ID" value="WLS81169.1"/>
    <property type="molecule type" value="Genomic_DNA"/>
</dbReference>
<geneLocation type="plasmid" evidence="3 4">
    <name>unnamed1</name>
</geneLocation>